<accession>W6RUI5</accession>
<feature type="transmembrane region" description="Helical" evidence="5">
    <location>
        <begin position="32"/>
        <end position="50"/>
    </location>
</feature>
<dbReference type="GO" id="GO:0022857">
    <property type="term" value="F:transmembrane transporter activity"/>
    <property type="evidence" value="ECO:0007669"/>
    <property type="project" value="InterPro"/>
</dbReference>
<feature type="transmembrane region" description="Helical" evidence="5">
    <location>
        <begin position="343"/>
        <end position="365"/>
    </location>
</feature>
<dbReference type="Gene3D" id="1.20.1250.20">
    <property type="entry name" value="MFS general substrate transporter like domains"/>
    <property type="match status" value="1"/>
</dbReference>
<feature type="transmembrane region" description="Helical" evidence="5">
    <location>
        <begin position="150"/>
        <end position="170"/>
    </location>
</feature>
<dbReference type="InterPro" id="IPR051788">
    <property type="entry name" value="MFS_Transporter"/>
</dbReference>
<dbReference type="InterPro" id="IPR011701">
    <property type="entry name" value="MFS"/>
</dbReference>
<dbReference type="PANTHER" id="PTHR23514:SF13">
    <property type="entry name" value="INNER MEMBRANE PROTEIN YBJJ"/>
    <property type="match status" value="1"/>
</dbReference>
<evidence type="ECO:0000256" key="3">
    <source>
        <dbReference type="ARBA" id="ARBA00022989"/>
    </source>
</evidence>
<dbReference type="Pfam" id="PF07690">
    <property type="entry name" value="MFS_1"/>
    <property type="match status" value="1"/>
</dbReference>
<feature type="transmembrane region" description="Helical" evidence="5">
    <location>
        <begin position="283"/>
        <end position="304"/>
    </location>
</feature>
<dbReference type="CDD" id="cd17393">
    <property type="entry name" value="MFS_MosC_like"/>
    <property type="match status" value="1"/>
</dbReference>
<gene>
    <name evidence="6" type="primary">mosC</name>
    <name evidence="6" type="ORF">LPU83_2289</name>
</gene>
<dbReference type="eggNOG" id="COG0738">
    <property type="taxonomic scope" value="Bacteria"/>
</dbReference>
<evidence type="ECO:0000256" key="5">
    <source>
        <dbReference type="SAM" id="Phobius"/>
    </source>
</evidence>
<dbReference type="GO" id="GO:0016020">
    <property type="term" value="C:membrane"/>
    <property type="evidence" value="ECO:0007669"/>
    <property type="project" value="UniProtKB-SubCell"/>
</dbReference>
<keyword evidence="7" id="KW-1185">Reference proteome</keyword>
<feature type="transmembrane region" description="Helical" evidence="5">
    <location>
        <begin position="191"/>
        <end position="214"/>
    </location>
</feature>
<evidence type="ECO:0000313" key="7">
    <source>
        <dbReference type="Proteomes" id="UP000019443"/>
    </source>
</evidence>
<dbReference type="Proteomes" id="UP000019443">
    <property type="component" value="Chromosome"/>
</dbReference>
<feature type="transmembrane region" description="Helical" evidence="5">
    <location>
        <begin position="316"/>
        <end position="337"/>
    </location>
</feature>
<dbReference type="EMBL" id="HG916852">
    <property type="protein sequence ID" value="CDM57946.1"/>
    <property type="molecule type" value="Genomic_DNA"/>
</dbReference>
<evidence type="ECO:0000256" key="1">
    <source>
        <dbReference type="ARBA" id="ARBA00004141"/>
    </source>
</evidence>
<feature type="transmembrane region" description="Helical" evidence="5">
    <location>
        <begin position="257"/>
        <end position="277"/>
    </location>
</feature>
<keyword evidence="3 5" id="KW-1133">Transmembrane helix</keyword>
<organism evidence="6 7">
    <name type="scientific">Rhizobium favelukesii</name>
    <dbReference type="NCBI Taxonomy" id="348824"/>
    <lineage>
        <taxon>Bacteria</taxon>
        <taxon>Pseudomonadati</taxon>
        <taxon>Pseudomonadota</taxon>
        <taxon>Alphaproteobacteria</taxon>
        <taxon>Hyphomicrobiales</taxon>
        <taxon>Rhizobiaceae</taxon>
        <taxon>Rhizobium/Agrobacterium group</taxon>
        <taxon>Rhizobium</taxon>
    </lineage>
</organism>
<evidence type="ECO:0000256" key="4">
    <source>
        <dbReference type="ARBA" id="ARBA00023136"/>
    </source>
</evidence>
<evidence type="ECO:0000313" key="6">
    <source>
        <dbReference type="EMBL" id="CDM57946.1"/>
    </source>
</evidence>
<comment type="subcellular location">
    <subcellularLocation>
        <location evidence="1">Membrane</location>
        <topology evidence="1">Multi-pass membrane protein</topology>
    </subcellularLocation>
</comment>
<evidence type="ECO:0000256" key="2">
    <source>
        <dbReference type="ARBA" id="ARBA00022692"/>
    </source>
</evidence>
<dbReference type="HOGENOM" id="CLU_035309_1_1_5"/>
<feature type="transmembrane region" description="Helical" evidence="5">
    <location>
        <begin position="125"/>
        <end position="144"/>
    </location>
</feature>
<name>W6RUI5_9HYPH</name>
<reference evidence="6" key="1">
    <citation type="submission" date="2013-11" db="EMBL/GenBank/DDBJ databases">
        <title>Draft genome sequence of the broad-host-range Rhizobium sp. LPU83 strain, a member of the low-genetic diversity Oregon-like Rhizobium sp. group.</title>
        <authorList>
            <person name="Wibberg D."/>
            <person name="Puehler A."/>
            <person name="Schlueter A."/>
        </authorList>
    </citation>
    <scope>NUCLEOTIDE SEQUENCE [LARGE SCALE GENOMIC DNA]</scope>
    <source>
        <strain evidence="6">LPU83</strain>
    </source>
</reference>
<keyword evidence="4 5" id="KW-0472">Membrane</keyword>
<feature type="transmembrane region" description="Helical" evidence="5">
    <location>
        <begin position="226"/>
        <end position="245"/>
    </location>
</feature>
<dbReference type="PANTHER" id="PTHR23514">
    <property type="entry name" value="BYPASS OF STOP CODON PROTEIN 6"/>
    <property type="match status" value="1"/>
</dbReference>
<dbReference type="InterPro" id="IPR036259">
    <property type="entry name" value="MFS_trans_sf"/>
</dbReference>
<feature type="transmembrane region" description="Helical" evidence="5">
    <location>
        <begin position="62"/>
        <end position="80"/>
    </location>
</feature>
<proteinExistence type="predicted"/>
<dbReference type="PATRIC" id="fig|348824.6.peg.2471"/>
<sequence length="368" mass="38220">MAIFFLQPIAFGSWLPRIPEIQARLELGPADLALALLGMPLGILSTLPVAGRVVSHIGGKTTVIAGFFVFSVIVCLPAFSRTPVELFIALALLGVAMSTLELGLNVEADRAEKDTGSIIMNRCHGFWSLGIMAGSLLGSAMVAIATSVEWAIMAAAFIVLPFAVLASLRLPPDREAGSAPPHAPFKLPSSALLGICAFVFGITMTEGAIADWSAVYLKDVFKTDGMMTGIGYAIFASMVAAGRFSGDHLKQRFGAILLARGCGAAALVGMLIVVFAWQSLVTMAGFGLVGIGVSVGFPLAVTAAASLKDRPAAANVAILSFMALTGFLIGPPLIGFIAEVSGLRVGLAVLIVPLAISLAFTRMLAVRF</sequence>
<dbReference type="SUPFAM" id="SSF103473">
    <property type="entry name" value="MFS general substrate transporter"/>
    <property type="match status" value="1"/>
</dbReference>
<feature type="transmembrane region" description="Helical" evidence="5">
    <location>
        <begin position="86"/>
        <end position="104"/>
    </location>
</feature>
<dbReference type="AlphaFoldDB" id="W6RUI5"/>
<protein>
    <submittedName>
        <fullName evidence="6">Membrane protein mosC</fullName>
    </submittedName>
</protein>
<keyword evidence="2 5" id="KW-0812">Transmembrane</keyword>
<dbReference type="KEGG" id="rhl:LPU83_2289"/>